<evidence type="ECO:0000256" key="1">
    <source>
        <dbReference type="SAM" id="MobiDB-lite"/>
    </source>
</evidence>
<feature type="region of interest" description="Disordered" evidence="1">
    <location>
        <begin position="1"/>
        <end position="30"/>
    </location>
</feature>
<dbReference type="Proteomes" id="UP000011529">
    <property type="component" value="Unassembled WGS sequence"/>
</dbReference>
<feature type="non-terminal residue" evidence="2">
    <location>
        <position position="47"/>
    </location>
</feature>
<dbReference type="EMBL" id="ANMO01000039">
    <property type="protein sequence ID" value="EMB18530.1"/>
    <property type="molecule type" value="Genomic_DNA"/>
</dbReference>
<evidence type="ECO:0000313" key="2">
    <source>
        <dbReference type="EMBL" id="EMB18530.1"/>
    </source>
</evidence>
<sequence length="47" mass="4678">MGPACLARGGSPETVGEKDRAAPDGAGVGHGAWVSLTRRVSISTGLE</sequence>
<evidence type="ECO:0000313" key="3">
    <source>
        <dbReference type="Proteomes" id="UP000011529"/>
    </source>
</evidence>
<comment type="caution">
    <text evidence="2">The sequence shown here is derived from an EMBL/GenBank/DDBJ whole genome shotgun (WGS) entry which is preliminary data.</text>
</comment>
<keyword evidence="3" id="KW-1185">Reference proteome</keyword>
<organism evidence="2 3">
    <name type="scientific">Rhodopirellula europaea 6C</name>
    <dbReference type="NCBI Taxonomy" id="1263867"/>
    <lineage>
        <taxon>Bacteria</taxon>
        <taxon>Pseudomonadati</taxon>
        <taxon>Planctomycetota</taxon>
        <taxon>Planctomycetia</taxon>
        <taxon>Pirellulales</taxon>
        <taxon>Pirellulaceae</taxon>
        <taxon>Rhodopirellula</taxon>
    </lineage>
</organism>
<proteinExistence type="predicted"/>
<reference evidence="2" key="1">
    <citation type="submission" date="2012-11" db="EMBL/GenBank/DDBJ databases">
        <title>Permanent draft genomes of Rhodopirellula europaea strain SH398 and 6C.</title>
        <authorList>
            <person name="Richter M."/>
            <person name="Richter-Heitmann T."/>
            <person name="Frank C."/>
            <person name="Harder J."/>
            <person name="Glockner F.O."/>
        </authorList>
    </citation>
    <scope>NUCLEOTIDE SEQUENCE</scope>
    <source>
        <strain evidence="2">6C</strain>
    </source>
</reference>
<gene>
    <name evidence="2" type="ORF">RE6C_00743</name>
</gene>
<name>M2AN43_9BACT</name>
<accession>M2AN43</accession>
<dbReference type="AlphaFoldDB" id="M2AN43"/>
<reference evidence="2" key="2">
    <citation type="journal article" date="2013" name="Mar. Genomics">
        <title>Expression of sulfatases in Rhodopirellula baltica and the diversity of sulfatases in the genus Rhodopirellula.</title>
        <authorList>
            <person name="Wegner C.E."/>
            <person name="Richter-Heitmann T."/>
            <person name="Klindworth A."/>
            <person name="Klockow C."/>
            <person name="Richter M."/>
            <person name="Achstetter T."/>
            <person name="Glockner F.O."/>
            <person name="Harder J."/>
        </authorList>
    </citation>
    <scope>NUCLEOTIDE SEQUENCE [LARGE SCALE GENOMIC DNA]</scope>
    <source>
        <strain evidence="2">6C</strain>
    </source>
</reference>
<protein>
    <submittedName>
        <fullName evidence="2">Uncharacterized protein</fullName>
    </submittedName>
</protein>